<keyword evidence="4" id="KW-0378">Hydrolase</keyword>
<organism evidence="8 9">
    <name type="scientific">Phragmitibacter flavus</name>
    <dbReference type="NCBI Taxonomy" id="2576071"/>
    <lineage>
        <taxon>Bacteria</taxon>
        <taxon>Pseudomonadati</taxon>
        <taxon>Verrucomicrobiota</taxon>
        <taxon>Verrucomicrobiia</taxon>
        <taxon>Verrucomicrobiales</taxon>
        <taxon>Verrucomicrobiaceae</taxon>
        <taxon>Phragmitibacter</taxon>
    </lineage>
</organism>
<dbReference type="PANTHER" id="PTHR39188">
    <property type="entry name" value="MEMBRANE-ASSOCIATED ZINC METALLOPROTEASE M50B"/>
    <property type="match status" value="1"/>
</dbReference>
<dbReference type="PANTHER" id="PTHR39188:SF3">
    <property type="entry name" value="STAGE IV SPORULATION PROTEIN FB"/>
    <property type="match status" value="1"/>
</dbReference>
<keyword evidence="7" id="KW-1133">Transmembrane helix</keyword>
<dbReference type="EMBL" id="VAUV01000024">
    <property type="protein sequence ID" value="TLD68454.1"/>
    <property type="molecule type" value="Genomic_DNA"/>
</dbReference>
<accession>A0A5R8K7X1</accession>
<dbReference type="AlphaFoldDB" id="A0A5R8K7X1"/>
<keyword evidence="6" id="KW-0482">Metalloprotease</keyword>
<evidence type="ECO:0000256" key="6">
    <source>
        <dbReference type="ARBA" id="ARBA00023049"/>
    </source>
</evidence>
<proteinExistence type="inferred from homology"/>
<dbReference type="InterPro" id="IPR021683">
    <property type="entry name" value="DUF3267"/>
</dbReference>
<evidence type="ECO:0000313" key="8">
    <source>
        <dbReference type="EMBL" id="TLD68454.1"/>
    </source>
</evidence>
<evidence type="ECO:0000256" key="4">
    <source>
        <dbReference type="ARBA" id="ARBA00022801"/>
    </source>
</evidence>
<evidence type="ECO:0000256" key="2">
    <source>
        <dbReference type="ARBA" id="ARBA00007931"/>
    </source>
</evidence>
<evidence type="ECO:0008006" key="10">
    <source>
        <dbReference type="Google" id="ProtNLM"/>
    </source>
</evidence>
<feature type="transmembrane region" description="Helical" evidence="7">
    <location>
        <begin position="7"/>
        <end position="30"/>
    </location>
</feature>
<feature type="transmembrane region" description="Helical" evidence="7">
    <location>
        <begin position="167"/>
        <end position="200"/>
    </location>
</feature>
<dbReference type="GO" id="GO:0006508">
    <property type="term" value="P:proteolysis"/>
    <property type="evidence" value="ECO:0007669"/>
    <property type="project" value="UniProtKB-KW"/>
</dbReference>
<reference evidence="8 9" key="1">
    <citation type="submission" date="2019-05" db="EMBL/GenBank/DDBJ databases">
        <title>Verrucobacter flavum gen. nov., sp. nov. a new member of the family Verrucomicrobiaceae.</title>
        <authorList>
            <person name="Szuroczki S."/>
            <person name="Abbaszade G."/>
            <person name="Szabo A."/>
            <person name="Felfoldi T."/>
            <person name="Schumann P."/>
            <person name="Boka K."/>
            <person name="Keki Z."/>
            <person name="Toumi M."/>
            <person name="Toth E."/>
        </authorList>
    </citation>
    <scope>NUCLEOTIDE SEQUENCE [LARGE SCALE GENOMIC DNA]</scope>
    <source>
        <strain evidence="8 9">MG-N-17</strain>
    </source>
</reference>
<sequence>MLRFSLFGFPVSVHWLFWVTCGLIGGGLGATTRDQIIALAMFIAAAFVSILIHELGHAFLMRKYGARASIMLYAMGGLAAPDRWFSRGQSIVVSLAGPLVQIAIGVLVLMLVRNLQVESLFLRVFVSEFIQVSVFWALLNLVPIYPLDGGQVLNSALGPGQTKITFTVSVVAAVLMSCFFLVLFGTNGIIGVLMFGMLAFENVQRLRGERPNSMLNPQQ</sequence>
<dbReference type="GO" id="GO:0008237">
    <property type="term" value="F:metallopeptidase activity"/>
    <property type="evidence" value="ECO:0007669"/>
    <property type="project" value="UniProtKB-KW"/>
</dbReference>
<keyword evidence="5" id="KW-0862">Zinc</keyword>
<name>A0A5R8K7X1_9BACT</name>
<feature type="transmembrane region" description="Helical" evidence="7">
    <location>
        <begin position="36"/>
        <end position="52"/>
    </location>
</feature>
<feature type="transmembrane region" description="Helical" evidence="7">
    <location>
        <begin position="124"/>
        <end position="147"/>
    </location>
</feature>
<keyword evidence="7" id="KW-0472">Membrane</keyword>
<evidence type="ECO:0000256" key="1">
    <source>
        <dbReference type="ARBA" id="ARBA00001947"/>
    </source>
</evidence>
<dbReference type="Proteomes" id="UP000306196">
    <property type="component" value="Unassembled WGS sequence"/>
</dbReference>
<evidence type="ECO:0000313" key="9">
    <source>
        <dbReference type="Proteomes" id="UP000306196"/>
    </source>
</evidence>
<keyword evidence="3" id="KW-0645">Protease</keyword>
<comment type="cofactor">
    <cofactor evidence="1">
        <name>Zn(2+)</name>
        <dbReference type="ChEBI" id="CHEBI:29105"/>
    </cofactor>
</comment>
<dbReference type="Pfam" id="PF11667">
    <property type="entry name" value="DUF3267"/>
    <property type="match status" value="1"/>
</dbReference>
<comment type="caution">
    <text evidence="8">The sequence shown here is derived from an EMBL/GenBank/DDBJ whole genome shotgun (WGS) entry which is preliminary data.</text>
</comment>
<keyword evidence="9" id="KW-1185">Reference proteome</keyword>
<evidence type="ECO:0000256" key="5">
    <source>
        <dbReference type="ARBA" id="ARBA00022833"/>
    </source>
</evidence>
<evidence type="ECO:0000256" key="7">
    <source>
        <dbReference type="SAM" id="Phobius"/>
    </source>
</evidence>
<keyword evidence="7" id="KW-0812">Transmembrane</keyword>
<gene>
    <name evidence="8" type="ORF">FEM03_22370</name>
</gene>
<dbReference type="OrthoDB" id="166377at2"/>
<feature type="transmembrane region" description="Helical" evidence="7">
    <location>
        <begin position="91"/>
        <end position="112"/>
    </location>
</feature>
<comment type="similarity">
    <text evidence="2">Belongs to the peptidase M50B family.</text>
</comment>
<evidence type="ECO:0000256" key="3">
    <source>
        <dbReference type="ARBA" id="ARBA00022670"/>
    </source>
</evidence>
<protein>
    <recommendedName>
        <fullName evidence="10">Peptidase M50 domain-containing protein</fullName>
    </recommendedName>
</protein>